<dbReference type="SUPFAM" id="SSF55729">
    <property type="entry name" value="Acyl-CoA N-acyltransferases (Nat)"/>
    <property type="match status" value="1"/>
</dbReference>
<evidence type="ECO:0000259" key="3">
    <source>
        <dbReference type="PROSITE" id="PS51186"/>
    </source>
</evidence>
<evidence type="ECO:0000313" key="5">
    <source>
        <dbReference type="Proteomes" id="UP000287447"/>
    </source>
</evidence>
<sequence length="153" mass="17019">MPPTMLIRTAAEDDLEALVAMLADDILGQAREDDSLPLNQAYTDAFTAIAADPYNDIIVGEIDGKVMAMMQFTIIPSISFKGRSRAQIESVRVAKQFRGNGYGRKMFEWAIDEARRRNCHLAQLATNAARKDAARFYEDLGFTASHIGMKMVL</sequence>
<evidence type="ECO:0000313" key="4">
    <source>
        <dbReference type="EMBL" id="RVU33633.1"/>
    </source>
</evidence>
<evidence type="ECO:0000256" key="1">
    <source>
        <dbReference type="ARBA" id="ARBA00022679"/>
    </source>
</evidence>
<dbReference type="PANTHER" id="PTHR43877:SF2">
    <property type="entry name" value="AMINOALKYLPHOSPHONATE N-ACETYLTRANSFERASE-RELATED"/>
    <property type="match status" value="1"/>
</dbReference>
<proteinExistence type="predicted"/>
<dbReference type="AlphaFoldDB" id="A0A3S3UKV6"/>
<accession>A0A3S3UKV6</accession>
<dbReference type="Pfam" id="PF00583">
    <property type="entry name" value="Acetyltransf_1"/>
    <property type="match status" value="1"/>
</dbReference>
<dbReference type="CDD" id="cd04301">
    <property type="entry name" value="NAT_SF"/>
    <property type="match status" value="1"/>
</dbReference>
<reference evidence="5" key="1">
    <citation type="submission" date="2019-01" db="EMBL/GenBank/DDBJ databases">
        <title>Gri0909 isolated from a small marine red alga.</title>
        <authorList>
            <person name="Kim J."/>
            <person name="Jeong S.E."/>
            <person name="Jeon C.O."/>
        </authorList>
    </citation>
    <scope>NUCLEOTIDE SEQUENCE [LARGE SCALE GENOMIC DNA]</scope>
    <source>
        <strain evidence="5">Gri0909</strain>
    </source>
</reference>
<dbReference type="InterPro" id="IPR000182">
    <property type="entry name" value="GNAT_dom"/>
</dbReference>
<dbReference type="PROSITE" id="PS51186">
    <property type="entry name" value="GNAT"/>
    <property type="match status" value="1"/>
</dbReference>
<dbReference type="InterPro" id="IPR050832">
    <property type="entry name" value="Bact_Acetyltransf"/>
</dbReference>
<evidence type="ECO:0000256" key="2">
    <source>
        <dbReference type="ARBA" id="ARBA00023315"/>
    </source>
</evidence>
<keyword evidence="1 4" id="KW-0808">Transferase</keyword>
<keyword evidence="2" id="KW-0012">Acyltransferase</keyword>
<comment type="caution">
    <text evidence="4">The sequence shown here is derived from an EMBL/GenBank/DDBJ whole genome shotgun (WGS) entry which is preliminary data.</text>
</comment>
<name>A0A3S3UKV6_9PROT</name>
<feature type="domain" description="N-acetyltransferase" evidence="3">
    <location>
        <begin position="5"/>
        <end position="153"/>
    </location>
</feature>
<dbReference type="Proteomes" id="UP000287447">
    <property type="component" value="Unassembled WGS sequence"/>
</dbReference>
<gene>
    <name evidence="4" type="ORF">EOI86_20970</name>
</gene>
<dbReference type="RefSeq" id="WP_127767663.1">
    <property type="nucleotide sequence ID" value="NZ_SADE01000004.1"/>
</dbReference>
<organism evidence="4 5">
    <name type="scientific">Hwanghaeella grinnelliae</name>
    <dbReference type="NCBI Taxonomy" id="2500179"/>
    <lineage>
        <taxon>Bacteria</taxon>
        <taxon>Pseudomonadati</taxon>
        <taxon>Pseudomonadota</taxon>
        <taxon>Alphaproteobacteria</taxon>
        <taxon>Rhodospirillales</taxon>
        <taxon>Rhodospirillaceae</taxon>
        <taxon>Hwanghaeella</taxon>
    </lineage>
</organism>
<dbReference type="OrthoDB" id="9789603at2"/>
<dbReference type="GO" id="GO:0016747">
    <property type="term" value="F:acyltransferase activity, transferring groups other than amino-acyl groups"/>
    <property type="evidence" value="ECO:0007669"/>
    <property type="project" value="InterPro"/>
</dbReference>
<dbReference type="PANTHER" id="PTHR43877">
    <property type="entry name" value="AMINOALKYLPHOSPHONATE N-ACETYLTRANSFERASE-RELATED-RELATED"/>
    <property type="match status" value="1"/>
</dbReference>
<dbReference type="InterPro" id="IPR016181">
    <property type="entry name" value="Acyl_CoA_acyltransferase"/>
</dbReference>
<dbReference type="EMBL" id="SADE01000004">
    <property type="protein sequence ID" value="RVU33633.1"/>
    <property type="molecule type" value="Genomic_DNA"/>
</dbReference>
<dbReference type="Gene3D" id="3.40.630.30">
    <property type="match status" value="1"/>
</dbReference>
<protein>
    <submittedName>
        <fullName evidence="4">GNAT family N-acetyltransferase</fullName>
    </submittedName>
</protein>
<keyword evidence="5" id="KW-1185">Reference proteome</keyword>